<dbReference type="PANTHER" id="PTHR46919:SF2">
    <property type="entry name" value="SACSIN"/>
    <property type="match status" value="1"/>
</dbReference>
<dbReference type="Proteomes" id="UP000726737">
    <property type="component" value="Unassembled WGS sequence"/>
</dbReference>
<dbReference type="SUPFAM" id="SSF55874">
    <property type="entry name" value="ATPase domain of HSP90 chaperone/DNA topoisomerase II/histidine kinase"/>
    <property type="match status" value="2"/>
</dbReference>
<dbReference type="OrthoDB" id="1262810at2759"/>
<dbReference type="Pfam" id="PF00651">
    <property type="entry name" value="BTB"/>
    <property type="match status" value="1"/>
</dbReference>
<feature type="region of interest" description="Disordered" evidence="1">
    <location>
        <begin position="1"/>
        <end position="31"/>
    </location>
</feature>
<dbReference type="SMART" id="SM00225">
    <property type="entry name" value="BTB"/>
    <property type="match status" value="1"/>
</dbReference>
<dbReference type="Gene3D" id="3.30.710.10">
    <property type="entry name" value="Potassium Channel Kv1.1, Chain A"/>
    <property type="match status" value="1"/>
</dbReference>
<feature type="region of interest" description="Disordered" evidence="1">
    <location>
        <begin position="2863"/>
        <end position="2895"/>
    </location>
</feature>
<name>A0A9P6UBL9_9FUNG</name>
<dbReference type="Pfam" id="PF25794">
    <property type="entry name" value="SACS"/>
    <property type="match status" value="2"/>
</dbReference>
<organism evidence="3 4">
    <name type="scientific">Mortierella polycephala</name>
    <dbReference type="NCBI Taxonomy" id="41804"/>
    <lineage>
        <taxon>Eukaryota</taxon>
        <taxon>Fungi</taxon>
        <taxon>Fungi incertae sedis</taxon>
        <taxon>Mucoromycota</taxon>
        <taxon>Mortierellomycotina</taxon>
        <taxon>Mortierellomycetes</taxon>
        <taxon>Mortierellales</taxon>
        <taxon>Mortierellaceae</taxon>
        <taxon>Mortierella</taxon>
    </lineage>
</organism>
<keyword evidence="4" id="KW-1185">Reference proteome</keyword>
<dbReference type="SUPFAM" id="SSF54695">
    <property type="entry name" value="POZ domain"/>
    <property type="match status" value="1"/>
</dbReference>
<evidence type="ECO:0000256" key="1">
    <source>
        <dbReference type="SAM" id="MobiDB-lite"/>
    </source>
</evidence>
<evidence type="ECO:0000313" key="4">
    <source>
        <dbReference type="Proteomes" id="UP000726737"/>
    </source>
</evidence>
<comment type="caution">
    <text evidence="3">The sequence shown here is derived from an EMBL/GenBank/DDBJ whole genome shotgun (WGS) entry which is preliminary data.</text>
</comment>
<feature type="domain" description="BTB" evidence="2">
    <location>
        <begin position="2658"/>
        <end position="2738"/>
    </location>
</feature>
<dbReference type="NCBIfam" id="NF047352">
    <property type="entry name" value="P_loop_sacsin"/>
    <property type="match status" value="1"/>
</dbReference>
<dbReference type="InterPro" id="IPR000210">
    <property type="entry name" value="BTB/POZ_dom"/>
</dbReference>
<reference evidence="3" key="1">
    <citation type="journal article" date="2020" name="Fungal Divers.">
        <title>Resolving the Mortierellaceae phylogeny through synthesis of multi-gene phylogenetics and phylogenomics.</title>
        <authorList>
            <person name="Vandepol N."/>
            <person name="Liber J."/>
            <person name="Desiro A."/>
            <person name="Na H."/>
            <person name="Kennedy M."/>
            <person name="Barry K."/>
            <person name="Grigoriev I.V."/>
            <person name="Miller A.N."/>
            <person name="O'Donnell K."/>
            <person name="Stajich J.E."/>
            <person name="Bonito G."/>
        </authorList>
    </citation>
    <scope>NUCLEOTIDE SEQUENCE</scope>
    <source>
        <strain evidence="3">KOD948</strain>
    </source>
</reference>
<evidence type="ECO:0000313" key="3">
    <source>
        <dbReference type="EMBL" id="KAG0267731.1"/>
    </source>
</evidence>
<sequence>MAVTPTATDDREYDFVSSVSDPDSASGDDGGLDGWDTFTIKEPLTVSIKGILRDYADSTQIARELLQNSDDARSTSQWYLLDHHDHRYHPEPASHEPEQTSQKSMRPLKLADPRMSEYMGPALLAGNDSLFEERDFESLQNLRNSGKKDDVLKTGQMGIGFNSVYHLTDCPSFISGDRLVIMEPHARILDGKRTRHHGSVMATFNMASKAIDQFKVFSALDKIDFSKPYPGTIFRIPLRTEEQAKESDISSSACSAEKAMEMLMNLKSEAVQCLLFLKYVEKIAIYERHSVGETPTRLFMIEIENAEEVRESRKQFLNQLRGHLDAESPSGTLDCTIRPKFKITEKDGTETHETWQVTSMVGNASQAREFMNHFKADIKKLRMIPWVGIASPVGPKEKIKKAELFCFQSLGMEIPFPVHIHGHFAVNQSRSGIYNNEKGELSEGGEQSKLAHWNKYLIDKVIPVAYVRFLENMGGDHESYGLWPNPITDERGSSMLLQGLLTNVLDYVCSTEDSAVFLCGRSGEKQARAFKDCKIAGADMKDYPLILDALHDLLDLTTDVPMSVVDALRGIMKSRGQFDNILSPPVVREILLHEGNSSWQTSETVCDDTRVQMLNYCIKDGEVLELEGLELLPMADGAWVSFGEQDRCDRFIVSESMYDLLKFSCSGLVNITMKDLPLRQLREDQGFERFLSVMPSEVFAKRIVTIFKKELYGANDPTPGFINRTKRGDFPSRQWIAKFWATFHEASYPHATLSLLKHLHLLLVTGDRLAPLDAKRPVIDCRDPSDSAGEFLDEVKEMLEKRLLCPILDVDVDYSVAKEYLVKLKDVPNILRILAAVDMKMLEELSQQDRETLCKFMANDLVSTRALNSEQVSALKMLPIYRGFINTDLQSLVSFQHARICKDFTADRLQWKLPMVDLLQENQLMQQALKSVLCVPFISETEYWFRLFERLDEYPIDQWDDMIMKFCHKFYEYTSNKDFDVAALLRERAFVTVAGPSPQVGIGAGKRIDPCRTVATSLAQFYMENEVVFPTNFYAREPVVSALKVLGMKTLFNAEFVIERIKALSASVASGTDVALALEPLKALSTHLQAEFRAFEHQMSGDYQKTCNLQKALRETRWIPGRVSSNPSEMQLYTAEECCHPMYSNLVGDAMPISDLTLSDLALLKFIGWDRPPPLDPVLRHMLKVIEPHQAPNCDALPIKDDSTVHSIYVYLLDHLSAQPENAPIVKSAVEDKKWILIEKKLHATDRVTFDLPVQLGNHIIKLPSSHLDRLFSVMGVRQSINAQELEDIISNIGEQYQDTTASEPNKGRLTESDSQLVLNILECLSRLNYTRSSDLLILTKDAELCRVADVVYDDMNALQDSLATMLDEGPKYTFASPSISPKLAADLEIPRLRERFLQDREDATYEIWAQKEDIVERVRGILNDYDPESIFVEFLQNAEDAGATEFVCMLDQREHDTEKLLSKELAAWQGPALVFFNNAEFTEEDFQALSKLGVGGKRCDASKIGRYGLGFNSVYHFTDVPSVLSGSHIGFFDPHRKYLPKIHTADGSLDRGGIRCNFRKLRFDKTFVDQAAPYMGLFGCNMVDHFKGTIFRIPLRTASSEPDFGRNLNVTHVQEMLKRWAEDAKVGTLFLEKIQIIRLNDGGHAEYSVTRTDVSEISELSSILDKRTMPPSMNARIFNIFSTTPSFNSEETRRWMVSTESEFLEDTSPDIRALAIRNRWRPHCGIAFPLDLSHSFKGRMFSHVPTMIETELPFHIHGVFALLSNRKGLSGGQHSSGDDKATWNKYVCHSLLPLHIVRALELLLEFHFAEFYASKAKRSTHDVRDATNSYFKYWPLQQEIAPFGSQMLEAFWRLIHSHAVFPCLTKSGESIIGKTGKAAAFPDEKLLFPDESGLSPVAQKTNKLLRLAGVAICEHSHEIVRKVQEAWAVEPALTFNQVNPEMLRMHMRQSPTFIADEIKDKRSQMRLLEYLLEDLLGPSDPYQSIYGLGVIPLMNGEWKCLYNSPKYFTALMGMQELLDAKEIFVNMDIFETTTLRRVLTELQNDERFGISEMEPEDFTKHFCAENEDVAITSDKHIQIWKYLTREALSDRDIAGRCGKLPILKTKWGHFKPLEDYSTGLQIADHMDKEFGVLMPIFQHLRIPIFNPTQFQGHPKYINNQIFERAVLTVLGKDSSWADSVNITEGQASILRKMILSALEHLSPELIYRLGRLRIWESHGAADSGTRQRMVAAWEAYILSSNFPDVDRLGNYPDIIRDRNISLTKLGARELSLELFAEEKVLRYLRSLTPDRARQHHVAYVNLMERLFKLAQKSGPAFLLLSENRVIMTREGLFRKCRDLMDPDDNLLTTVFEGVSNMFPDERLWSAVSRNKASYNFQSSVEPVVATRCVLKVMERIAQDPLSTTVRSMAQMLVRHAYAHCSGALSTMEWDNPEWKFVPAELTGDSIQRTCAPNDLPSFMGFRQLVSRAHRDLVWTQRAFFPDALEPPSAFKTRYPAVGEPIYDDIVNHLRMLVKDLAPKWTSFEHQLMLKSTLCKVYQALDDFMGEPGYAELLPGTLESALRDVAFILYDNNSDTSLPGSWSKPQDLMFGIRKQTKSHRTVSPWLLHYRRFLVAAGVMEISTPEGHDVDVPEGRTLGVLEDWMRDCFEARDANVGCMDVKYVFSEGREILAHKVVLVHGSEFFKGKFTGPWGDVCTTDGLKVVIDHSKSEGTEYETKYEVFWGLLYYLYTDKLIKSNGPVDASISSTSSVKPKDGVEAISADALKDKKAEERVERTMYLLDLLDMANMHGLERLKLMISSEVICDSFEHDHLPSVRYHARKSVANELVAYCNEFMKKNKKSLIPVYRSDIARLDEKLEKMRRQKEEGAVVKTESEEDVEDELEEKKTTLAELLA</sequence>
<feature type="compositionally biased region" description="Low complexity" evidence="1">
    <location>
        <begin position="17"/>
        <end position="27"/>
    </location>
</feature>
<evidence type="ECO:0000259" key="2">
    <source>
        <dbReference type="PROSITE" id="PS50097"/>
    </source>
</evidence>
<dbReference type="PROSITE" id="PS50097">
    <property type="entry name" value="BTB"/>
    <property type="match status" value="1"/>
</dbReference>
<accession>A0A9P6UBL9</accession>
<gene>
    <name evidence="3" type="ORF">BG011_000043</name>
</gene>
<dbReference type="CDD" id="cd18186">
    <property type="entry name" value="BTB_POZ_ZBTB_KLHL-like"/>
    <property type="match status" value="1"/>
</dbReference>
<dbReference type="InterPro" id="IPR058210">
    <property type="entry name" value="SACS/Nov_dom"/>
</dbReference>
<dbReference type="EMBL" id="JAAAJA010000001">
    <property type="protein sequence ID" value="KAG0267731.1"/>
    <property type="molecule type" value="Genomic_DNA"/>
</dbReference>
<dbReference type="PANTHER" id="PTHR46919">
    <property type="entry name" value="ZINC FINGER, C3HC4 TYPE (RING FINGER) FAMILY PROTEIN"/>
    <property type="match status" value="1"/>
</dbReference>
<protein>
    <recommendedName>
        <fullName evidence="2">BTB domain-containing protein</fullName>
    </recommendedName>
</protein>
<dbReference type="InterPro" id="IPR036890">
    <property type="entry name" value="HATPase_C_sf"/>
</dbReference>
<proteinExistence type="predicted"/>
<dbReference type="InterPro" id="IPR011333">
    <property type="entry name" value="SKP1/BTB/POZ_sf"/>
</dbReference>